<dbReference type="InterPro" id="IPR036291">
    <property type="entry name" value="NAD(P)-bd_dom_sf"/>
</dbReference>
<evidence type="ECO:0000313" key="4">
    <source>
        <dbReference type="Proteomes" id="UP000662986"/>
    </source>
</evidence>
<dbReference type="InterPro" id="IPR057326">
    <property type="entry name" value="KR_dom"/>
</dbReference>
<accession>A0A974W3R3</accession>
<dbReference type="PRINTS" id="PR00081">
    <property type="entry name" value="GDHRDH"/>
</dbReference>
<protein>
    <submittedName>
        <fullName evidence="3">Glucose 1-dehydrogenase</fullName>
        <ecNumber evidence="3">1.1.1.47</ecNumber>
    </submittedName>
</protein>
<dbReference type="PRINTS" id="PR00080">
    <property type="entry name" value="SDRFAMILY"/>
</dbReference>
<dbReference type="RefSeq" id="WP_206007128.1">
    <property type="nucleotide sequence ID" value="NZ_CP070619.1"/>
</dbReference>
<dbReference type="PROSITE" id="PS00061">
    <property type="entry name" value="ADH_SHORT"/>
    <property type="match status" value="1"/>
</dbReference>
<evidence type="ECO:0000313" key="3">
    <source>
        <dbReference type="EMBL" id="QSE90704.1"/>
    </source>
</evidence>
<gene>
    <name evidence="3" type="ORF">JWS13_19785</name>
</gene>
<dbReference type="InterPro" id="IPR020904">
    <property type="entry name" value="Sc_DH/Rdtase_CS"/>
</dbReference>
<name>A0A974W3R3_9NOCA</name>
<keyword evidence="3" id="KW-0560">Oxidoreductase</keyword>
<dbReference type="SMART" id="SM00822">
    <property type="entry name" value="PKS_KR"/>
    <property type="match status" value="1"/>
</dbReference>
<dbReference type="NCBIfam" id="NF005559">
    <property type="entry name" value="PRK07231.1"/>
    <property type="match status" value="1"/>
</dbReference>
<dbReference type="Proteomes" id="UP000662986">
    <property type="component" value="Chromosome"/>
</dbReference>
<feature type="domain" description="Ketoreductase" evidence="2">
    <location>
        <begin position="8"/>
        <end position="184"/>
    </location>
</feature>
<sequence length="249" mass="26045">MDLQLRGKVAIVTGASRGLGWAAAEALIQEGASVLLVARTREALEDLHGRYPDRTAVQTCDMRDMDAVAALADTAVEVFGRLDIVVNNAGIAPAGRFDEQPQKLWDEVFDVNVRAPAVLTRAAAQHLLPQGSGKIINIASTSGLKGKPTLVAYSSSKGALVQFTKALAGEWAKKGIQVNAIAPGAFTTDAQSAVTDSPDVLAKRLRKIPAGRMGDPAEFGPLVAYLASPLSDFVTGSVAVIDGGEVSRL</sequence>
<proteinExistence type="inferred from homology"/>
<reference evidence="3 4" key="1">
    <citation type="journal article" date="2021" name="Microbiol. Resour. Announc.">
        <title>Complete Genome Sequences of Two Rhodococcus sp. Strains with Large and Linear Chromosomes, Isolated from Apple Rhizosphere.</title>
        <authorList>
            <person name="Benning S."/>
            <person name="Brugnone N."/>
            <person name="Siani R."/>
            <person name="Kublik S."/>
            <person name="Schloter M."/>
            <person name="Rad V."/>
        </authorList>
    </citation>
    <scope>NUCLEOTIDE SEQUENCE [LARGE SCALE GENOMIC DNA]</scope>
    <source>
        <strain evidence="3 4">R79</strain>
    </source>
</reference>
<dbReference type="Gene3D" id="3.40.50.720">
    <property type="entry name" value="NAD(P)-binding Rossmann-like Domain"/>
    <property type="match status" value="1"/>
</dbReference>
<keyword evidence="4" id="KW-1185">Reference proteome</keyword>
<dbReference type="Pfam" id="PF13561">
    <property type="entry name" value="adh_short_C2"/>
    <property type="match status" value="1"/>
</dbReference>
<dbReference type="EMBL" id="CP070619">
    <property type="protein sequence ID" value="QSE90704.1"/>
    <property type="molecule type" value="Genomic_DNA"/>
</dbReference>
<dbReference type="SUPFAM" id="SSF51735">
    <property type="entry name" value="NAD(P)-binding Rossmann-fold domains"/>
    <property type="match status" value="1"/>
</dbReference>
<dbReference type="PANTHER" id="PTHR42760">
    <property type="entry name" value="SHORT-CHAIN DEHYDROGENASES/REDUCTASES FAMILY MEMBER"/>
    <property type="match status" value="1"/>
</dbReference>
<reference evidence="3 4" key="2">
    <citation type="journal article" date="2022" name="Arch. Microbiol.">
        <title>Rhodococcus pseudokoreensis sp. nov. isolated from the rhizosphere of young M26 apple rootstocks.</title>
        <authorList>
            <person name="Kampfer P."/>
            <person name="Glaeser S.P."/>
            <person name="Blom J."/>
            <person name="Wolf J."/>
            <person name="Benning S."/>
            <person name="Schloter M."/>
            <person name="Neumann-Schaal M."/>
        </authorList>
    </citation>
    <scope>NUCLEOTIDE SEQUENCE [LARGE SCALE GENOMIC DNA]</scope>
    <source>
        <strain evidence="3 4">R79</strain>
    </source>
</reference>
<dbReference type="GO" id="GO:0047936">
    <property type="term" value="F:glucose 1-dehydrogenase [NAD(P)+] activity"/>
    <property type="evidence" value="ECO:0007669"/>
    <property type="project" value="UniProtKB-EC"/>
</dbReference>
<comment type="similarity">
    <text evidence="1">Belongs to the short-chain dehydrogenases/reductases (SDR) family.</text>
</comment>
<evidence type="ECO:0000259" key="2">
    <source>
        <dbReference type="SMART" id="SM00822"/>
    </source>
</evidence>
<dbReference type="InterPro" id="IPR002347">
    <property type="entry name" value="SDR_fam"/>
</dbReference>
<organism evidence="3 4">
    <name type="scientific">Rhodococcus pseudokoreensis</name>
    <dbReference type="NCBI Taxonomy" id="2811421"/>
    <lineage>
        <taxon>Bacteria</taxon>
        <taxon>Bacillati</taxon>
        <taxon>Actinomycetota</taxon>
        <taxon>Actinomycetes</taxon>
        <taxon>Mycobacteriales</taxon>
        <taxon>Nocardiaceae</taxon>
        <taxon>Rhodococcus</taxon>
    </lineage>
</organism>
<dbReference type="EC" id="1.1.1.47" evidence="3"/>
<evidence type="ECO:0000256" key="1">
    <source>
        <dbReference type="ARBA" id="ARBA00006484"/>
    </source>
</evidence>